<dbReference type="Gene3D" id="3.40.50.150">
    <property type="entry name" value="Vaccinia Virus protein VP39"/>
    <property type="match status" value="1"/>
</dbReference>
<proteinExistence type="predicted"/>
<gene>
    <name evidence="3" type="ORF">C5O00_12540</name>
</gene>
<dbReference type="CDD" id="cd02440">
    <property type="entry name" value="AdoMet_MTases"/>
    <property type="match status" value="1"/>
</dbReference>
<protein>
    <submittedName>
        <fullName evidence="3">Methyltransferase</fullName>
    </submittedName>
</protein>
<reference evidence="3 4" key="1">
    <citation type="submission" date="2018-02" db="EMBL/GenBank/DDBJ databases">
        <title>Genomic analysis of the strain RR4-38 isolated from a seawater recirculating aquaculture system.</title>
        <authorList>
            <person name="Kim Y.-S."/>
            <person name="Jang Y.H."/>
            <person name="Kim K.-H."/>
        </authorList>
    </citation>
    <scope>NUCLEOTIDE SEQUENCE [LARGE SCALE GENOMIC DNA]</scope>
    <source>
        <strain evidence="3 4">RR4-38</strain>
    </source>
</reference>
<dbReference type="InterPro" id="IPR041698">
    <property type="entry name" value="Methyltransf_25"/>
</dbReference>
<evidence type="ECO:0000313" key="3">
    <source>
        <dbReference type="EMBL" id="AVI51934.1"/>
    </source>
</evidence>
<feature type="domain" description="Methyltransferase" evidence="2">
    <location>
        <begin position="65"/>
        <end position="162"/>
    </location>
</feature>
<accession>A0A2S0HZD7</accession>
<dbReference type="SUPFAM" id="SSF53335">
    <property type="entry name" value="S-adenosyl-L-methionine-dependent methyltransferases"/>
    <property type="match status" value="1"/>
</dbReference>
<keyword evidence="1 3" id="KW-0808">Transferase</keyword>
<dbReference type="EMBL" id="CP027062">
    <property type="protein sequence ID" value="AVI51934.1"/>
    <property type="molecule type" value="Genomic_DNA"/>
</dbReference>
<dbReference type="RefSeq" id="WP_105217174.1">
    <property type="nucleotide sequence ID" value="NZ_CP027062.1"/>
</dbReference>
<organism evidence="3 4">
    <name type="scientific">Pukyongia salina</name>
    <dbReference type="NCBI Taxonomy" id="2094025"/>
    <lineage>
        <taxon>Bacteria</taxon>
        <taxon>Pseudomonadati</taxon>
        <taxon>Bacteroidota</taxon>
        <taxon>Flavobacteriia</taxon>
        <taxon>Flavobacteriales</taxon>
        <taxon>Flavobacteriaceae</taxon>
        <taxon>Pukyongia</taxon>
    </lineage>
</organism>
<keyword evidence="4" id="KW-1185">Reference proteome</keyword>
<dbReference type="Proteomes" id="UP000238442">
    <property type="component" value="Chromosome"/>
</dbReference>
<dbReference type="OrthoDB" id="9800454at2"/>
<dbReference type="AlphaFoldDB" id="A0A2S0HZD7"/>
<evidence type="ECO:0000256" key="1">
    <source>
        <dbReference type="ARBA" id="ARBA00022679"/>
    </source>
</evidence>
<dbReference type="GO" id="GO:0008168">
    <property type="term" value="F:methyltransferase activity"/>
    <property type="evidence" value="ECO:0007669"/>
    <property type="project" value="UniProtKB-KW"/>
</dbReference>
<dbReference type="Pfam" id="PF13649">
    <property type="entry name" value="Methyltransf_25"/>
    <property type="match status" value="1"/>
</dbReference>
<dbReference type="PANTHER" id="PTHR43861">
    <property type="entry name" value="TRANS-ACONITATE 2-METHYLTRANSFERASE-RELATED"/>
    <property type="match status" value="1"/>
</dbReference>
<dbReference type="KEGG" id="aue:C5O00_12540"/>
<keyword evidence="3" id="KW-0489">Methyltransferase</keyword>
<dbReference type="InterPro" id="IPR029063">
    <property type="entry name" value="SAM-dependent_MTases_sf"/>
</dbReference>
<name>A0A2S0HZD7_9FLAO</name>
<sequence length="237" mass="27720">MIYFNSKYRSNQQELMDDFHFQGKEMENLLSDLKRVNKWLGGNLITLNGIRKLLEKITNKNEITILDLGCGDGEMLRVCKESINIPGVRLKYIGLDANRHIIEEARRRSEAYPEIEFITMDIFSEAFETIECDIAICSLFLHHFTDEEIELFLKNLYSTTKVGIVVNDLERSRIAFVLFKIVSTLFVRTATARNDGLISIARAFKKKELKAFSKNIAAKHQIRWKWAFRYQWIIEKT</sequence>
<dbReference type="GO" id="GO:0032259">
    <property type="term" value="P:methylation"/>
    <property type="evidence" value="ECO:0007669"/>
    <property type="project" value="UniProtKB-KW"/>
</dbReference>
<evidence type="ECO:0000259" key="2">
    <source>
        <dbReference type="Pfam" id="PF13649"/>
    </source>
</evidence>
<evidence type="ECO:0000313" key="4">
    <source>
        <dbReference type="Proteomes" id="UP000238442"/>
    </source>
</evidence>